<keyword evidence="2" id="KW-0472">Membrane</keyword>
<sequence>MASFMPRAKDVITEEDIQAWVSAGVRAATPLMNSETREILLFAMREHQRILEEQTRVLAMRRTLEVQSGAMQHTIETQGRQVTRLIAFGGLTAIFSKFWQDIPPWLRDKRWSIAAAYGLGVLAIIFGEVAIWHMGKKRLAGNDPGALTFLGRFLLSATVGVLETPTDSQTGGREGRTEGQTDRPTSPLEWLAFSGMWELQRCHVTDGLRGKDLAQGKEEGMTRR</sequence>
<keyword evidence="4" id="KW-1185">Reference proteome</keyword>
<evidence type="ECO:0000256" key="2">
    <source>
        <dbReference type="SAM" id="Phobius"/>
    </source>
</evidence>
<dbReference type="AlphaFoldDB" id="A0A1Q9CG37"/>
<evidence type="ECO:0000256" key="1">
    <source>
        <dbReference type="SAM" id="MobiDB-lite"/>
    </source>
</evidence>
<gene>
    <name evidence="3" type="ORF">AK812_SmicGene37556</name>
</gene>
<keyword evidence="2" id="KW-1133">Transmembrane helix</keyword>
<dbReference type="Proteomes" id="UP000186817">
    <property type="component" value="Unassembled WGS sequence"/>
</dbReference>
<dbReference type="EMBL" id="LSRX01001244">
    <property type="protein sequence ID" value="OLP81846.1"/>
    <property type="molecule type" value="Genomic_DNA"/>
</dbReference>
<protein>
    <submittedName>
        <fullName evidence="3">Uncharacterized protein</fullName>
    </submittedName>
</protein>
<organism evidence="3 4">
    <name type="scientific">Symbiodinium microadriaticum</name>
    <name type="common">Dinoflagellate</name>
    <name type="synonym">Zooxanthella microadriatica</name>
    <dbReference type="NCBI Taxonomy" id="2951"/>
    <lineage>
        <taxon>Eukaryota</taxon>
        <taxon>Sar</taxon>
        <taxon>Alveolata</taxon>
        <taxon>Dinophyceae</taxon>
        <taxon>Suessiales</taxon>
        <taxon>Symbiodiniaceae</taxon>
        <taxon>Symbiodinium</taxon>
    </lineage>
</organism>
<feature type="transmembrane region" description="Helical" evidence="2">
    <location>
        <begin position="111"/>
        <end position="132"/>
    </location>
</feature>
<evidence type="ECO:0000313" key="3">
    <source>
        <dbReference type="EMBL" id="OLP81846.1"/>
    </source>
</evidence>
<feature type="region of interest" description="Disordered" evidence="1">
    <location>
        <begin position="164"/>
        <end position="186"/>
    </location>
</feature>
<keyword evidence="2" id="KW-0812">Transmembrane</keyword>
<name>A0A1Q9CG37_SYMMI</name>
<dbReference type="OrthoDB" id="411650at2759"/>
<evidence type="ECO:0000313" key="4">
    <source>
        <dbReference type="Proteomes" id="UP000186817"/>
    </source>
</evidence>
<comment type="caution">
    <text evidence="3">The sequence shown here is derived from an EMBL/GenBank/DDBJ whole genome shotgun (WGS) entry which is preliminary data.</text>
</comment>
<accession>A0A1Q9CG37</accession>
<reference evidence="3 4" key="1">
    <citation type="submission" date="2016-02" db="EMBL/GenBank/DDBJ databases">
        <title>Genome analysis of coral dinoflagellate symbionts highlights evolutionary adaptations to a symbiotic lifestyle.</title>
        <authorList>
            <person name="Aranda M."/>
            <person name="Li Y."/>
            <person name="Liew Y.J."/>
            <person name="Baumgarten S."/>
            <person name="Simakov O."/>
            <person name="Wilson M."/>
            <person name="Piel J."/>
            <person name="Ashoor H."/>
            <person name="Bougouffa S."/>
            <person name="Bajic V.B."/>
            <person name="Ryu T."/>
            <person name="Ravasi T."/>
            <person name="Bayer T."/>
            <person name="Micklem G."/>
            <person name="Kim H."/>
            <person name="Bhak J."/>
            <person name="Lajeunesse T.C."/>
            <person name="Voolstra C.R."/>
        </authorList>
    </citation>
    <scope>NUCLEOTIDE SEQUENCE [LARGE SCALE GENOMIC DNA]</scope>
    <source>
        <strain evidence="3 4">CCMP2467</strain>
    </source>
</reference>
<proteinExistence type="predicted"/>